<dbReference type="Gene3D" id="1.10.10.10">
    <property type="entry name" value="Winged helix-like DNA-binding domain superfamily/Winged helix DNA-binding domain"/>
    <property type="match status" value="1"/>
</dbReference>
<dbReference type="InterPro" id="IPR014327">
    <property type="entry name" value="RNA_pol_sigma70_bacteroid"/>
</dbReference>
<dbReference type="Gene3D" id="1.10.1740.10">
    <property type="match status" value="1"/>
</dbReference>
<keyword evidence="8" id="KW-1185">Reference proteome</keyword>
<dbReference type="GO" id="GO:0006352">
    <property type="term" value="P:DNA-templated transcription initiation"/>
    <property type="evidence" value="ECO:0007669"/>
    <property type="project" value="InterPro"/>
</dbReference>
<dbReference type="EMBL" id="ADMC01000001">
    <property type="protein sequence ID" value="EHP51170.1"/>
    <property type="molecule type" value="Genomic_DNA"/>
</dbReference>
<dbReference type="PATRIC" id="fig|742817.3.peg.178"/>
<dbReference type="InterPro" id="IPR007627">
    <property type="entry name" value="RNA_pol_sigma70_r2"/>
</dbReference>
<evidence type="ECO:0000256" key="2">
    <source>
        <dbReference type="ARBA" id="ARBA00023015"/>
    </source>
</evidence>
<dbReference type="GO" id="GO:0016987">
    <property type="term" value="F:sigma factor activity"/>
    <property type="evidence" value="ECO:0007669"/>
    <property type="project" value="UniProtKB-KW"/>
</dbReference>
<dbReference type="InterPro" id="IPR013325">
    <property type="entry name" value="RNA_pol_sigma_r2"/>
</dbReference>
<dbReference type="InterPro" id="IPR036388">
    <property type="entry name" value="WH-like_DNA-bd_sf"/>
</dbReference>
<feature type="domain" description="RNA polymerase sigma-70 region 2" evidence="5">
    <location>
        <begin position="22"/>
        <end position="88"/>
    </location>
</feature>
<dbReference type="Proteomes" id="UP000004892">
    <property type="component" value="Unassembled WGS sequence"/>
</dbReference>
<dbReference type="SUPFAM" id="SSF88946">
    <property type="entry name" value="Sigma2 domain of RNA polymerase sigma factors"/>
    <property type="match status" value="1"/>
</dbReference>
<dbReference type="Pfam" id="PF08281">
    <property type="entry name" value="Sigma70_r4_2"/>
    <property type="match status" value="1"/>
</dbReference>
<dbReference type="InterPro" id="IPR039425">
    <property type="entry name" value="RNA_pol_sigma-70-like"/>
</dbReference>
<dbReference type="STRING" id="742817.HMPREF9449_00172"/>
<dbReference type="SUPFAM" id="SSF88659">
    <property type="entry name" value="Sigma3 and sigma4 domains of RNA polymerase sigma factors"/>
    <property type="match status" value="1"/>
</dbReference>
<evidence type="ECO:0000256" key="1">
    <source>
        <dbReference type="ARBA" id="ARBA00010641"/>
    </source>
</evidence>
<comment type="caution">
    <text evidence="7">The sequence shown here is derived from an EMBL/GenBank/DDBJ whole genome shotgun (WGS) entry which is preliminary data.</text>
</comment>
<feature type="domain" description="RNA polymerase sigma factor 70 region 4 type 2" evidence="6">
    <location>
        <begin position="117"/>
        <end position="167"/>
    </location>
</feature>
<evidence type="ECO:0000256" key="4">
    <source>
        <dbReference type="ARBA" id="ARBA00023163"/>
    </source>
</evidence>
<evidence type="ECO:0000313" key="8">
    <source>
        <dbReference type="Proteomes" id="UP000004892"/>
    </source>
</evidence>
<organism evidence="7 8">
    <name type="scientific">Odoribacter laneus YIT 12061</name>
    <dbReference type="NCBI Taxonomy" id="742817"/>
    <lineage>
        <taxon>Bacteria</taxon>
        <taxon>Pseudomonadati</taxon>
        <taxon>Bacteroidota</taxon>
        <taxon>Bacteroidia</taxon>
        <taxon>Bacteroidales</taxon>
        <taxon>Odoribacteraceae</taxon>
        <taxon>Odoribacter</taxon>
    </lineage>
</organism>
<dbReference type="HOGENOM" id="CLU_047691_4_3_10"/>
<dbReference type="GeneID" id="98067838"/>
<dbReference type="Pfam" id="PF04542">
    <property type="entry name" value="Sigma70_r2"/>
    <property type="match status" value="1"/>
</dbReference>
<evidence type="ECO:0000259" key="5">
    <source>
        <dbReference type="Pfam" id="PF04542"/>
    </source>
</evidence>
<keyword evidence="4" id="KW-0804">Transcription</keyword>
<reference evidence="7 8" key="1">
    <citation type="submission" date="2012-01" db="EMBL/GenBank/DDBJ databases">
        <title>The Genome Sequence of Odoribacter laneus YIT 12061.</title>
        <authorList>
            <consortium name="The Broad Institute Genome Sequencing Platform"/>
            <person name="Earl A."/>
            <person name="Ward D."/>
            <person name="Feldgarden M."/>
            <person name="Gevers D."/>
            <person name="Morotomi M."/>
            <person name="Young S.K."/>
            <person name="Zeng Q."/>
            <person name="Gargeya S."/>
            <person name="Fitzgerald M."/>
            <person name="Haas B."/>
            <person name="Abouelleil A."/>
            <person name="Alvarado L."/>
            <person name="Arachchi H.M."/>
            <person name="Berlin A."/>
            <person name="Chapman S.B."/>
            <person name="Gearin G."/>
            <person name="Goldberg J."/>
            <person name="Griggs A."/>
            <person name="Gujja S."/>
            <person name="Hansen M."/>
            <person name="Heiman D."/>
            <person name="Howarth C."/>
            <person name="Larimer J."/>
            <person name="Lui A."/>
            <person name="MacDonald P.J.P."/>
            <person name="McCowen C."/>
            <person name="Montmayeur A."/>
            <person name="Murphy C."/>
            <person name="Neiman D."/>
            <person name="Pearson M."/>
            <person name="Priest M."/>
            <person name="Roberts A."/>
            <person name="Saif S."/>
            <person name="Shea T."/>
            <person name="Sisk P."/>
            <person name="Stolte C."/>
            <person name="Sykes S."/>
            <person name="Wortman J."/>
            <person name="Nusbaum C."/>
            <person name="Birren B."/>
        </authorList>
    </citation>
    <scope>NUCLEOTIDE SEQUENCE [LARGE SCALE GENOMIC DNA]</scope>
    <source>
        <strain evidence="7 8">YIT 12061</strain>
    </source>
</reference>
<dbReference type="InterPro" id="IPR013249">
    <property type="entry name" value="RNA_pol_sigma70_r4_t2"/>
</dbReference>
<protein>
    <submittedName>
        <fullName evidence="7">RNA polymerase sigma-70 factor, expansion family 1</fullName>
    </submittedName>
</protein>
<evidence type="ECO:0000259" key="6">
    <source>
        <dbReference type="Pfam" id="PF08281"/>
    </source>
</evidence>
<dbReference type="PANTHER" id="PTHR43133">
    <property type="entry name" value="RNA POLYMERASE ECF-TYPE SIGMA FACTO"/>
    <property type="match status" value="1"/>
</dbReference>
<dbReference type="eggNOG" id="COG1595">
    <property type="taxonomic scope" value="Bacteria"/>
</dbReference>
<evidence type="ECO:0000313" key="7">
    <source>
        <dbReference type="EMBL" id="EHP51170.1"/>
    </source>
</evidence>
<name>H1DCW5_9BACT</name>
<accession>H1DCW5</accession>
<gene>
    <name evidence="7" type="ORF">HMPREF9449_00172</name>
</gene>
<evidence type="ECO:0000256" key="3">
    <source>
        <dbReference type="ARBA" id="ARBA00023082"/>
    </source>
</evidence>
<dbReference type="CDD" id="cd06171">
    <property type="entry name" value="Sigma70_r4"/>
    <property type="match status" value="1"/>
</dbReference>
<dbReference type="PANTHER" id="PTHR43133:SF46">
    <property type="entry name" value="RNA POLYMERASE SIGMA-70 FACTOR ECF SUBFAMILY"/>
    <property type="match status" value="1"/>
</dbReference>
<dbReference type="NCBIfam" id="TIGR02937">
    <property type="entry name" value="sigma70-ECF"/>
    <property type="match status" value="1"/>
</dbReference>
<keyword evidence="3" id="KW-0731">Sigma factor</keyword>
<keyword evidence="2" id="KW-0805">Transcription regulation</keyword>
<dbReference type="GO" id="GO:0003677">
    <property type="term" value="F:DNA binding"/>
    <property type="evidence" value="ECO:0007669"/>
    <property type="project" value="InterPro"/>
</dbReference>
<dbReference type="InterPro" id="IPR013324">
    <property type="entry name" value="RNA_pol_sigma_r3/r4-like"/>
</dbReference>
<dbReference type="NCBIfam" id="TIGR02985">
    <property type="entry name" value="Sig70_bacteroi1"/>
    <property type="match status" value="1"/>
</dbReference>
<dbReference type="InterPro" id="IPR014284">
    <property type="entry name" value="RNA_pol_sigma-70_dom"/>
</dbReference>
<comment type="similarity">
    <text evidence="1">Belongs to the sigma-70 factor family. ECF subfamily.</text>
</comment>
<sequence>MNEAAYILNLLKQGEKKGLQLLFKKYYRPLVLYALKFVRRQDIAEDIVQEVFIKFWEKKSFIAVDQHLRSYLYQAVHNHCLNSLEKNENRRITSISDYGEWAEEERLDDSEWNQKLEEIYREIRKLPPRTQEIFLAVLFKNKKYKEVAEELHISVNTVKTTIARAMITLKNNLNKKTYLFLLFITKNL</sequence>
<dbReference type="AlphaFoldDB" id="H1DCW5"/>
<dbReference type="RefSeq" id="WP_009135326.1">
    <property type="nucleotide sequence ID" value="NZ_JH594596.1"/>
</dbReference>
<proteinExistence type="inferred from homology"/>